<proteinExistence type="inferred from homology"/>
<comment type="caution">
    <text evidence="7">The sequence shown here is derived from an EMBL/GenBank/DDBJ whole genome shotgun (WGS) entry which is preliminary data.</text>
</comment>
<dbReference type="PANTHER" id="PTHR42978:SF2">
    <property type="entry name" value="102 KBASES UNSTABLE REGION: FROM 1 TO 119443"/>
    <property type="match status" value="1"/>
</dbReference>
<comment type="cofactor">
    <cofactor evidence="1">
        <name>Zn(2+)</name>
        <dbReference type="ChEBI" id="CHEBI:29105"/>
    </cofactor>
</comment>
<accession>X1JY26</accession>
<dbReference type="Gene3D" id="3.60.15.10">
    <property type="entry name" value="Ribonuclease Z/Hydroxyacylglutathione hydrolase-like"/>
    <property type="match status" value="1"/>
</dbReference>
<gene>
    <name evidence="7" type="ORF">S03H2_44014</name>
</gene>
<dbReference type="SUPFAM" id="SSF56281">
    <property type="entry name" value="Metallo-hydrolase/oxidoreductase"/>
    <property type="match status" value="1"/>
</dbReference>
<organism evidence="7">
    <name type="scientific">marine sediment metagenome</name>
    <dbReference type="NCBI Taxonomy" id="412755"/>
    <lineage>
        <taxon>unclassified sequences</taxon>
        <taxon>metagenomes</taxon>
        <taxon>ecological metagenomes</taxon>
    </lineage>
</organism>
<dbReference type="GO" id="GO:0046872">
    <property type="term" value="F:metal ion binding"/>
    <property type="evidence" value="ECO:0007669"/>
    <property type="project" value="UniProtKB-KW"/>
</dbReference>
<evidence type="ECO:0000256" key="4">
    <source>
        <dbReference type="ARBA" id="ARBA00022801"/>
    </source>
</evidence>
<dbReference type="PANTHER" id="PTHR42978">
    <property type="entry name" value="QUORUM-QUENCHING LACTONASE YTNP-RELATED-RELATED"/>
    <property type="match status" value="1"/>
</dbReference>
<evidence type="ECO:0000256" key="5">
    <source>
        <dbReference type="ARBA" id="ARBA00022833"/>
    </source>
</evidence>
<keyword evidence="3" id="KW-0479">Metal-binding</keyword>
<evidence type="ECO:0000256" key="3">
    <source>
        <dbReference type="ARBA" id="ARBA00022723"/>
    </source>
</evidence>
<dbReference type="GO" id="GO:0016787">
    <property type="term" value="F:hydrolase activity"/>
    <property type="evidence" value="ECO:0007669"/>
    <property type="project" value="UniProtKB-KW"/>
</dbReference>
<keyword evidence="4" id="KW-0378">Hydrolase</keyword>
<sequence length="179" mass="20711">FERKPHEDPVKQLATINIHPDDIDILIISHCHFDHYHNVGLFKKAKIICNATELDWALCPPHFGTWYYEEYKHYLEEVLHRIELVRGDEWIMEGIQVWELGGHSPAQMATVIDTNIGRVGLASDLILTYENIEYKWPGGTVFDLPDMMAGYNRLLRETDIVVPGHDYQVLEKFPKGIIG</sequence>
<dbReference type="AlphaFoldDB" id="X1JY26"/>
<feature type="non-terminal residue" evidence="7">
    <location>
        <position position="1"/>
    </location>
</feature>
<dbReference type="Pfam" id="PF00753">
    <property type="entry name" value="Lactamase_B"/>
    <property type="match status" value="1"/>
</dbReference>
<name>X1JY26_9ZZZZ</name>
<dbReference type="EMBL" id="BARU01027499">
    <property type="protein sequence ID" value="GAH74713.1"/>
    <property type="molecule type" value="Genomic_DNA"/>
</dbReference>
<dbReference type="InterPro" id="IPR001279">
    <property type="entry name" value="Metallo-B-lactamas"/>
</dbReference>
<evidence type="ECO:0000259" key="6">
    <source>
        <dbReference type="SMART" id="SM00849"/>
    </source>
</evidence>
<comment type="similarity">
    <text evidence="2">Belongs to the metallo-beta-lactamase superfamily.</text>
</comment>
<dbReference type="InterPro" id="IPR051013">
    <property type="entry name" value="MBL_superfamily_lactonases"/>
</dbReference>
<evidence type="ECO:0000313" key="7">
    <source>
        <dbReference type="EMBL" id="GAH74713.1"/>
    </source>
</evidence>
<dbReference type="InterPro" id="IPR036866">
    <property type="entry name" value="RibonucZ/Hydroxyglut_hydro"/>
</dbReference>
<evidence type="ECO:0000256" key="1">
    <source>
        <dbReference type="ARBA" id="ARBA00001947"/>
    </source>
</evidence>
<evidence type="ECO:0000256" key="2">
    <source>
        <dbReference type="ARBA" id="ARBA00007749"/>
    </source>
</evidence>
<feature type="domain" description="Metallo-beta-lactamase" evidence="6">
    <location>
        <begin position="12"/>
        <end position="165"/>
    </location>
</feature>
<protein>
    <recommendedName>
        <fullName evidence="6">Metallo-beta-lactamase domain-containing protein</fullName>
    </recommendedName>
</protein>
<reference evidence="7" key="1">
    <citation type="journal article" date="2014" name="Front. Microbiol.">
        <title>High frequency of phylogenetically diverse reductive dehalogenase-homologous genes in deep subseafloor sedimentary metagenomes.</title>
        <authorList>
            <person name="Kawai M."/>
            <person name="Futagami T."/>
            <person name="Toyoda A."/>
            <person name="Takaki Y."/>
            <person name="Nishi S."/>
            <person name="Hori S."/>
            <person name="Arai W."/>
            <person name="Tsubouchi T."/>
            <person name="Morono Y."/>
            <person name="Uchiyama I."/>
            <person name="Ito T."/>
            <person name="Fujiyama A."/>
            <person name="Inagaki F."/>
            <person name="Takami H."/>
        </authorList>
    </citation>
    <scope>NUCLEOTIDE SEQUENCE</scope>
    <source>
        <strain evidence="7">Expedition CK06-06</strain>
    </source>
</reference>
<keyword evidence="5" id="KW-0862">Zinc</keyword>
<dbReference type="SMART" id="SM00849">
    <property type="entry name" value="Lactamase_B"/>
    <property type="match status" value="1"/>
</dbReference>